<feature type="domain" description="Protein kinase" evidence="6">
    <location>
        <begin position="56"/>
        <end position="188"/>
    </location>
</feature>
<keyword evidence="5" id="KW-0067">ATP-binding</keyword>
<evidence type="ECO:0000256" key="3">
    <source>
        <dbReference type="ARBA" id="ARBA00022741"/>
    </source>
</evidence>
<evidence type="ECO:0000313" key="7">
    <source>
        <dbReference type="EMBL" id="KAF8722954.1"/>
    </source>
</evidence>
<dbReference type="InterPro" id="IPR001245">
    <property type="entry name" value="Ser-Thr/Tyr_kinase_cat_dom"/>
</dbReference>
<reference evidence="7" key="1">
    <citation type="submission" date="2020-07" db="EMBL/GenBank/DDBJ databases">
        <title>Genome sequence and genetic diversity analysis of an under-domesticated orphan crop, white fonio (Digitaria exilis).</title>
        <authorList>
            <person name="Bennetzen J.L."/>
            <person name="Chen S."/>
            <person name="Ma X."/>
            <person name="Wang X."/>
            <person name="Yssel A.E.J."/>
            <person name="Chaluvadi S.R."/>
            <person name="Johnson M."/>
            <person name="Gangashetty P."/>
            <person name="Hamidou F."/>
            <person name="Sanogo M.D."/>
            <person name="Zwaenepoel A."/>
            <person name="Wallace J."/>
            <person name="Van De Peer Y."/>
            <person name="Van Deynze A."/>
        </authorList>
    </citation>
    <scope>NUCLEOTIDE SEQUENCE</scope>
    <source>
        <tissue evidence="7">Leaves</tissue>
    </source>
</reference>
<keyword evidence="8" id="KW-1185">Reference proteome</keyword>
<dbReference type="OrthoDB" id="1727301at2759"/>
<dbReference type="AlphaFoldDB" id="A0A835C520"/>
<dbReference type="EMBL" id="JACEFO010001669">
    <property type="protein sequence ID" value="KAF8722954.1"/>
    <property type="molecule type" value="Genomic_DNA"/>
</dbReference>
<evidence type="ECO:0000256" key="1">
    <source>
        <dbReference type="ARBA" id="ARBA00022553"/>
    </source>
</evidence>
<dbReference type="InterPro" id="IPR000719">
    <property type="entry name" value="Prot_kinase_dom"/>
</dbReference>
<sequence>MGWWNAFLDRLTNSDASPPPTPLCLQWTAPIEPLLVTVDVPPELTVRDLNKATKSFSDARLIARDRNGNFTVYKAVMPGGTPAAAKRLSTGFSNAFLRHQVSVLSTLRHDNLVRLLGYTVTADLRVFLFEFATVGTLRDVLHGGPTQPQPGRSCSHPALTLSWAQRKRIALEAARGLEYLHEAAAVTH</sequence>
<comment type="caution">
    <text evidence="7">The sequence shown here is derived from an EMBL/GenBank/DDBJ whole genome shotgun (WGS) entry which is preliminary data.</text>
</comment>
<dbReference type="Pfam" id="PF07714">
    <property type="entry name" value="PK_Tyr_Ser-Thr"/>
    <property type="match status" value="1"/>
</dbReference>
<dbReference type="InterPro" id="IPR052101">
    <property type="entry name" value="Plant_StressResp_Kinase"/>
</dbReference>
<accession>A0A835C520</accession>
<dbReference type="PROSITE" id="PS50011">
    <property type="entry name" value="PROTEIN_KINASE_DOM"/>
    <property type="match status" value="1"/>
</dbReference>
<proteinExistence type="predicted"/>
<dbReference type="GO" id="GO:0004672">
    <property type="term" value="F:protein kinase activity"/>
    <property type="evidence" value="ECO:0007669"/>
    <property type="project" value="InterPro"/>
</dbReference>
<organism evidence="7 8">
    <name type="scientific">Digitaria exilis</name>
    <dbReference type="NCBI Taxonomy" id="1010633"/>
    <lineage>
        <taxon>Eukaryota</taxon>
        <taxon>Viridiplantae</taxon>
        <taxon>Streptophyta</taxon>
        <taxon>Embryophyta</taxon>
        <taxon>Tracheophyta</taxon>
        <taxon>Spermatophyta</taxon>
        <taxon>Magnoliopsida</taxon>
        <taxon>Liliopsida</taxon>
        <taxon>Poales</taxon>
        <taxon>Poaceae</taxon>
        <taxon>PACMAD clade</taxon>
        <taxon>Panicoideae</taxon>
        <taxon>Panicodae</taxon>
        <taxon>Paniceae</taxon>
        <taxon>Anthephorinae</taxon>
        <taxon>Digitaria</taxon>
    </lineage>
</organism>
<evidence type="ECO:0000259" key="6">
    <source>
        <dbReference type="PROSITE" id="PS50011"/>
    </source>
</evidence>
<gene>
    <name evidence="7" type="ORF">HU200_022094</name>
</gene>
<dbReference type="SUPFAM" id="SSF56112">
    <property type="entry name" value="Protein kinase-like (PK-like)"/>
    <property type="match status" value="1"/>
</dbReference>
<keyword evidence="3" id="KW-0547">Nucleotide-binding</keyword>
<evidence type="ECO:0000256" key="4">
    <source>
        <dbReference type="ARBA" id="ARBA00022777"/>
    </source>
</evidence>
<keyword evidence="4" id="KW-0418">Kinase</keyword>
<evidence type="ECO:0000256" key="2">
    <source>
        <dbReference type="ARBA" id="ARBA00022679"/>
    </source>
</evidence>
<evidence type="ECO:0000313" key="8">
    <source>
        <dbReference type="Proteomes" id="UP000636709"/>
    </source>
</evidence>
<dbReference type="Gramene" id="Dexi9A01G0022160.1">
    <property type="protein sequence ID" value="Dexi9A01G0022160.1:cds"/>
    <property type="gene ID" value="Dexi9A01G0022160"/>
</dbReference>
<dbReference type="Gene3D" id="3.30.200.20">
    <property type="entry name" value="Phosphorylase Kinase, domain 1"/>
    <property type="match status" value="1"/>
</dbReference>
<keyword evidence="1" id="KW-0597">Phosphoprotein</keyword>
<dbReference type="GO" id="GO:0005524">
    <property type="term" value="F:ATP binding"/>
    <property type="evidence" value="ECO:0007669"/>
    <property type="project" value="UniProtKB-KW"/>
</dbReference>
<keyword evidence="2" id="KW-0808">Transferase</keyword>
<dbReference type="PANTHER" id="PTHR47983">
    <property type="entry name" value="PTO-INTERACTING PROTEIN 1-LIKE"/>
    <property type="match status" value="1"/>
</dbReference>
<dbReference type="InterPro" id="IPR011009">
    <property type="entry name" value="Kinase-like_dom_sf"/>
</dbReference>
<evidence type="ECO:0000256" key="5">
    <source>
        <dbReference type="ARBA" id="ARBA00022840"/>
    </source>
</evidence>
<protein>
    <recommendedName>
        <fullName evidence="6">Protein kinase domain-containing protein</fullName>
    </recommendedName>
</protein>
<dbReference type="Gene3D" id="1.10.510.10">
    <property type="entry name" value="Transferase(Phosphotransferase) domain 1"/>
    <property type="match status" value="1"/>
</dbReference>
<dbReference type="PANTHER" id="PTHR47983:SF32">
    <property type="entry name" value="PROTEIN KINASE DOMAIN-CONTAINING PROTEIN"/>
    <property type="match status" value="1"/>
</dbReference>
<dbReference type="Proteomes" id="UP000636709">
    <property type="component" value="Unassembled WGS sequence"/>
</dbReference>
<name>A0A835C520_9POAL</name>